<accession>A0ABS0P4H3</accession>
<evidence type="ECO:0000256" key="2">
    <source>
        <dbReference type="ARBA" id="ARBA00004613"/>
    </source>
</evidence>
<evidence type="ECO:0000313" key="12">
    <source>
        <dbReference type="EMBL" id="MBH5388139.1"/>
    </source>
</evidence>
<keyword evidence="13" id="KW-1185">Reference proteome</keyword>
<dbReference type="InterPro" id="IPR028994">
    <property type="entry name" value="Integrin_alpha_N"/>
</dbReference>
<dbReference type="PRINTS" id="PR00313">
    <property type="entry name" value="CABNDNGRPT"/>
</dbReference>
<dbReference type="SUPFAM" id="SSF69318">
    <property type="entry name" value="Integrin alpha N-terminal domain"/>
    <property type="match status" value="1"/>
</dbReference>
<dbReference type="InterPro" id="IPR011121">
    <property type="entry name" value="Trp-rich_dom"/>
</dbReference>
<gene>
    <name evidence="12" type="ORF">H1B27_17915</name>
</gene>
<protein>
    <submittedName>
        <fullName evidence="12">M10 family metallopeptidase C-terminal domain-containing protein</fullName>
    </submittedName>
</protein>
<keyword evidence="7" id="KW-0677">Repeat</keyword>
<keyword evidence="5" id="KW-0645">Protease</keyword>
<dbReference type="SMART" id="SM00235">
    <property type="entry name" value="ZnMc"/>
    <property type="match status" value="1"/>
</dbReference>
<dbReference type="CDD" id="cd04277">
    <property type="entry name" value="ZnMc_serralysin_like"/>
    <property type="match status" value="1"/>
</dbReference>
<dbReference type="Gene3D" id="2.150.10.10">
    <property type="entry name" value="Serralysin-like metalloprotease, C-terminal"/>
    <property type="match status" value="1"/>
</dbReference>
<evidence type="ECO:0000256" key="5">
    <source>
        <dbReference type="ARBA" id="ARBA00022670"/>
    </source>
</evidence>
<evidence type="ECO:0000256" key="6">
    <source>
        <dbReference type="ARBA" id="ARBA00022723"/>
    </source>
</evidence>
<evidence type="ECO:0000256" key="8">
    <source>
        <dbReference type="ARBA" id="ARBA00022801"/>
    </source>
</evidence>
<keyword evidence="8" id="KW-0378">Hydrolase</keyword>
<feature type="domain" description="Peptidase metallopeptidase" evidence="11">
    <location>
        <begin position="20"/>
        <end position="195"/>
    </location>
</feature>
<evidence type="ECO:0000256" key="9">
    <source>
        <dbReference type="ARBA" id="ARBA00022833"/>
    </source>
</evidence>
<dbReference type="SUPFAM" id="SSF51120">
    <property type="entry name" value="beta-Roll"/>
    <property type="match status" value="1"/>
</dbReference>
<evidence type="ECO:0000256" key="1">
    <source>
        <dbReference type="ARBA" id="ARBA00001913"/>
    </source>
</evidence>
<feature type="compositionally biased region" description="Polar residues" evidence="10">
    <location>
        <begin position="1067"/>
        <end position="1079"/>
    </location>
</feature>
<evidence type="ECO:0000259" key="11">
    <source>
        <dbReference type="SMART" id="SM00235"/>
    </source>
</evidence>
<proteinExistence type="inferred from homology"/>
<dbReference type="InterPro" id="IPR001818">
    <property type="entry name" value="Pept_M10_metallopeptidase"/>
</dbReference>
<dbReference type="Pfam" id="PF07483">
    <property type="entry name" value="W_rich_C"/>
    <property type="match status" value="5"/>
</dbReference>
<dbReference type="Pfam" id="PF00413">
    <property type="entry name" value="Peptidase_M10"/>
    <property type="match status" value="1"/>
</dbReference>
<keyword evidence="6" id="KW-0479">Metal-binding</keyword>
<comment type="subcellular location">
    <subcellularLocation>
        <location evidence="2">Secreted</location>
    </subcellularLocation>
</comment>
<dbReference type="InterPro" id="IPR018511">
    <property type="entry name" value="Hemolysin-typ_Ca-bd_CS"/>
</dbReference>
<comment type="cofactor">
    <cofactor evidence="1">
        <name>Ca(2+)</name>
        <dbReference type="ChEBI" id="CHEBI:29108"/>
    </cofactor>
</comment>
<dbReference type="SUPFAM" id="SSF55486">
    <property type="entry name" value="Metalloproteases ('zincins'), catalytic domain"/>
    <property type="match status" value="1"/>
</dbReference>
<dbReference type="Gene3D" id="3.40.390.10">
    <property type="entry name" value="Collagenase (Catalytic Domain)"/>
    <property type="match status" value="1"/>
</dbReference>
<dbReference type="InterPro" id="IPR011049">
    <property type="entry name" value="Serralysin-like_metalloprot_C"/>
</dbReference>
<organism evidence="12 13">
    <name type="scientific">Bradyrhizobium diversitatis</name>
    <dbReference type="NCBI Taxonomy" id="2755406"/>
    <lineage>
        <taxon>Bacteria</taxon>
        <taxon>Pseudomonadati</taxon>
        <taxon>Pseudomonadota</taxon>
        <taxon>Alphaproteobacteria</taxon>
        <taxon>Hyphomicrobiales</taxon>
        <taxon>Nitrobacteraceae</taxon>
        <taxon>Bradyrhizobium</taxon>
    </lineage>
</organism>
<dbReference type="Pfam" id="PF08548">
    <property type="entry name" value="Peptidase_M10_C"/>
    <property type="match status" value="1"/>
</dbReference>
<dbReference type="InterPro" id="IPR013858">
    <property type="entry name" value="Peptidase_M10B_C"/>
</dbReference>
<comment type="caution">
    <text evidence="12">The sequence shown here is derived from an EMBL/GenBank/DDBJ whole genome shotgun (WGS) entry which is preliminary data.</text>
</comment>
<dbReference type="Pfam" id="PF00353">
    <property type="entry name" value="HemolysinCabind"/>
    <property type="match status" value="1"/>
</dbReference>
<keyword evidence="4" id="KW-0964">Secreted</keyword>
<dbReference type="InterPro" id="IPR006026">
    <property type="entry name" value="Peptidase_Metallo"/>
</dbReference>
<feature type="region of interest" description="Disordered" evidence="10">
    <location>
        <begin position="1048"/>
        <end position="1079"/>
    </location>
</feature>
<sequence length="1105" mass="113872">MATAVNVSATNNAEIDGLLSGAKWSGTITYSFADAPSDYANPYSGGYSEPTTSGFVSAPTQIQAAINYAIGLILSYTNADIQYAGTNGADIMVAQSPAANPTAYAYYPGNYAPGGDIWFGTQYNFSLAKLGNYYFTTALHELGHALGLKHSQEAGGPAHVAVPSAHDSSEYTVMSYRSYVGASTTGGYTNEAYGYSQTYMANDILALQTMYGADYTTQSSNTVYTWNSTTGQQFINGVGQLAPGGGVGGSANRIYETVWDGGGVDTYDLSNYTTNLSINLNPGASSVFSSVQLAYLGNGHYASGNVYNAYLYNGDARSYIDNAIGGSGNDAILGNAISNALNGAGGDDTITGGAGNDTINGGSGTDTAVYSGSQASYTISYNEAAQTFNLTDLRSGSPDGTDTVTTVEYFRFGGVTIAASSLVPTVIEAFGSTSVVRSGGNYFLNSISTGAGPTLKYTGNVVNTANYTTWSVIAAEQVSGGGYDVVWKDSSNGHYSVWSTDSSGNFVMTLAAAPEVLGSDPTLKALEPTLQQDLNGDGAIGIPAGSLVTIEAFGSASVVVSGGNYYLTNISTGTGPTLKYTGNVVNTANYTTWSVIAAEQVSGGGYDVVWKNSANEHYSVWSTDSSGNFVTTLAAAPEVLGSDPTLKALEPTLQQDLNGDGTIGVPVASPVTIEALGSTSVVVSGGNYYLTNISTGTGPTLKHAGSAVNTANYTTWSVIAAEQVSGGGYDVVWKDSSNGHYSVWSTDSTGNFVKTLAAAPEVLGTDPSLQALEPTLQQDLNGDGTIGVPVASPVTIEAFGSTSVVLSGGNYYLDNISTGTGPTLKYQGNVVNTANYTTWSVIAAEQVSGGGYDVVWKDSSNGHYSVWSTDGTGNFVTTLAAAPEMLGTDPSLQALEPTLQQDINGDGTTGVPAASPVTIEAFGSTSVVVSGGNYYLDNISTGTGPTLKYQGNVVNTANYTTWSVIAAEQVSGGGYDVVWKDSSNGHYSVWSTDSTGNFITTLAAAPQVLGTDPSLKALEPTLQQDLNGDGAVGAAPLGDNFAFNLTQGGTSSTTPFEVPDPMPAPADTQTASEQWTQPAGSDDMAVTGMVMDLPHDLHGSSFLLN</sequence>
<dbReference type="InterPro" id="IPR024079">
    <property type="entry name" value="MetalloPept_cat_dom_sf"/>
</dbReference>
<comment type="similarity">
    <text evidence="3">Belongs to the peptidase M10B family.</text>
</comment>
<dbReference type="RefSeq" id="WP_197966947.1">
    <property type="nucleotide sequence ID" value="NZ_JACEGD010000015.1"/>
</dbReference>
<dbReference type="InterPro" id="IPR001343">
    <property type="entry name" value="Hemolysn_Ca-bd"/>
</dbReference>
<evidence type="ECO:0000256" key="7">
    <source>
        <dbReference type="ARBA" id="ARBA00022737"/>
    </source>
</evidence>
<evidence type="ECO:0000256" key="10">
    <source>
        <dbReference type="SAM" id="MobiDB-lite"/>
    </source>
</evidence>
<evidence type="ECO:0000256" key="3">
    <source>
        <dbReference type="ARBA" id="ARBA00009490"/>
    </source>
</evidence>
<name>A0ABS0P4H3_9BRAD</name>
<dbReference type="Proteomes" id="UP001194539">
    <property type="component" value="Unassembled WGS sequence"/>
</dbReference>
<dbReference type="InterPro" id="IPR034033">
    <property type="entry name" value="Serralysin-like"/>
</dbReference>
<evidence type="ECO:0000313" key="13">
    <source>
        <dbReference type="Proteomes" id="UP001194539"/>
    </source>
</evidence>
<reference evidence="12 13" key="1">
    <citation type="submission" date="2020-07" db="EMBL/GenBank/DDBJ databases">
        <title>Bradyrhizobium diversity isolated from nodules of indigenous legumes of Western Australia.</title>
        <authorList>
            <person name="Klepa M.S."/>
        </authorList>
    </citation>
    <scope>NUCLEOTIDE SEQUENCE [LARGE SCALE GENOMIC DNA]</scope>
    <source>
        <strain evidence="12 13">CNPSo 4019</strain>
    </source>
</reference>
<keyword evidence="9" id="KW-0862">Zinc</keyword>
<dbReference type="PROSITE" id="PS00330">
    <property type="entry name" value="HEMOLYSIN_CALCIUM"/>
    <property type="match status" value="1"/>
</dbReference>
<evidence type="ECO:0000256" key="4">
    <source>
        <dbReference type="ARBA" id="ARBA00022525"/>
    </source>
</evidence>
<dbReference type="EMBL" id="JACEGD010000015">
    <property type="protein sequence ID" value="MBH5388139.1"/>
    <property type="molecule type" value="Genomic_DNA"/>
</dbReference>